<feature type="transmembrane region" description="Helical" evidence="2">
    <location>
        <begin position="282"/>
        <end position="300"/>
    </location>
</feature>
<name>A0ABW3QAB1_9BACT</name>
<keyword evidence="2" id="KW-1133">Transmembrane helix</keyword>
<reference evidence="4" key="1">
    <citation type="journal article" date="2019" name="Int. J. Syst. Evol. Microbiol.">
        <title>The Global Catalogue of Microorganisms (GCM) 10K type strain sequencing project: providing services to taxonomists for standard genome sequencing and annotation.</title>
        <authorList>
            <consortium name="The Broad Institute Genomics Platform"/>
            <consortium name="The Broad Institute Genome Sequencing Center for Infectious Disease"/>
            <person name="Wu L."/>
            <person name="Ma J."/>
        </authorList>
    </citation>
    <scope>NUCLEOTIDE SEQUENCE [LARGE SCALE GENOMIC DNA]</scope>
    <source>
        <strain evidence="4">CCUG 55608</strain>
    </source>
</reference>
<feature type="region of interest" description="Disordered" evidence="1">
    <location>
        <begin position="306"/>
        <end position="387"/>
    </location>
</feature>
<evidence type="ECO:0000256" key="2">
    <source>
        <dbReference type="SAM" id="Phobius"/>
    </source>
</evidence>
<feature type="compositionally biased region" description="Low complexity" evidence="1">
    <location>
        <begin position="126"/>
        <end position="141"/>
    </location>
</feature>
<feature type="region of interest" description="Disordered" evidence="1">
    <location>
        <begin position="229"/>
        <end position="277"/>
    </location>
</feature>
<feature type="compositionally biased region" description="Pro residues" evidence="1">
    <location>
        <begin position="256"/>
        <end position="272"/>
    </location>
</feature>
<keyword evidence="4" id="KW-1185">Reference proteome</keyword>
<dbReference type="RefSeq" id="WP_265988701.1">
    <property type="nucleotide sequence ID" value="NZ_CP110973.1"/>
</dbReference>
<dbReference type="Proteomes" id="UP001597116">
    <property type="component" value="Unassembled WGS sequence"/>
</dbReference>
<keyword evidence="2" id="KW-0472">Membrane</keyword>
<evidence type="ECO:0000313" key="4">
    <source>
        <dbReference type="Proteomes" id="UP001597116"/>
    </source>
</evidence>
<organism evidence="3 4">
    <name type="scientific">Larkinella insperata</name>
    <dbReference type="NCBI Taxonomy" id="332158"/>
    <lineage>
        <taxon>Bacteria</taxon>
        <taxon>Pseudomonadati</taxon>
        <taxon>Bacteroidota</taxon>
        <taxon>Cytophagia</taxon>
        <taxon>Cytophagales</taxon>
        <taxon>Spirosomataceae</taxon>
        <taxon>Larkinella</taxon>
    </lineage>
</organism>
<feature type="compositionally biased region" description="Acidic residues" evidence="1">
    <location>
        <begin position="365"/>
        <end position="374"/>
    </location>
</feature>
<dbReference type="Pfam" id="PF14903">
    <property type="entry name" value="WG_beta_rep"/>
    <property type="match status" value="1"/>
</dbReference>
<feature type="compositionally biased region" description="Basic residues" evidence="1">
    <location>
        <begin position="321"/>
        <end position="331"/>
    </location>
</feature>
<dbReference type="EMBL" id="JBHTLP010000021">
    <property type="protein sequence ID" value="MFD1144437.1"/>
    <property type="molecule type" value="Genomic_DNA"/>
</dbReference>
<feature type="compositionally biased region" description="Basic and acidic residues" evidence="1">
    <location>
        <begin position="375"/>
        <end position="387"/>
    </location>
</feature>
<protein>
    <submittedName>
        <fullName evidence="3">WG repeat-containing protein</fullName>
    </submittedName>
</protein>
<evidence type="ECO:0000256" key="1">
    <source>
        <dbReference type="SAM" id="MobiDB-lite"/>
    </source>
</evidence>
<proteinExistence type="predicted"/>
<gene>
    <name evidence="3" type="ORF">ACFQ4C_25140</name>
</gene>
<dbReference type="InterPro" id="IPR032774">
    <property type="entry name" value="WG_beta_rep"/>
</dbReference>
<keyword evidence="2" id="KW-0812">Transmembrane</keyword>
<feature type="region of interest" description="Disordered" evidence="1">
    <location>
        <begin position="120"/>
        <end position="146"/>
    </location>
</feature>
<accession>A0ABW3QAB1</accession>
<comment type="caution">
    <text evidence="3">The sequence shown here is derived from an EMBL/GenBank/DDBJ whole genome shotgun (WGS) entry which is preliminary data.</text>
</comment>
<sequence length="454" mass="51219">MTLEELRERIKNEVVLYEGELADWQWRQKGLVEEANELGISDFTRLVNDISRQLNRDFGKILDLKKKIVTIALQQQKKLSEADINQFVAEAERIQLSRPFVTEQWIPTILEALPAVPEAEHPVKPEPSAAPVAPSPAAAEPAPMPDRVEAVRKKIKSILDDYDKHIQAQSLKFLFKAVDYDEAALAEEIRRYLSDNYYASVNPPRGDTLKEKLISTDWRHLSWWEKETPKVNPEPSAYVKTPTGYTPAPNPAVSSTPPPWPPTAKPQNGPPEPPKKGGLSDAALIGLAVLSALILIWVVLRLTRGESEDEKPVRQPSKSRTSQHRSSRHNRKESASYAVAKTKKPSKGEKMALAETENPESIAYGEDEFDEDEPKSEKKLQKPDYDNVDDRVGEFGLRPAQKGKFWGYINDENTWVIEPQFDLAAPFNAGKASVELEGNQFFINRQGNRIRETN</sequence>
<evidence type="ECO:0000313" key="3">
    <source>
        <dbReference type="EMBL" id="MFD1144437.1"/>
    </source>
</evidence>